<dbReference type="GO" id="GO:0003700">
    <property type="term" value="F:DNA-binding transcription factor activity"/>
    <property type="evidence" value="ECO:0007669"/>
    <property type="project" value="InterPro"/>
</dbReference>
<gene>
    <name evidence="5" type="ORF">HJA_16445</name>
</gene>
<protein>
    <submittedName>
        <fullName evidence="5">ArsR family transcriptional regulator</fullName>
    </submittedName>
</protein>
<dbReference type="InterPro" id="IPR036388">
    <property type="entry name" value="WH-like_DNA-bd_sf"/>
</dbReference>
<dbReference type="InterPro" id="IPR047796">
    <property type="entry name" value="SdpR-like_repress"/>
</dbReference>
<dbReference type="AlphaFoldDB" id="A0A059F749"/>
<evidence type="ECO:0000256" key="2">
    <source>
        <dbReference type="ARBA" id="ARBA00023125"/>
    </source>
</evidence>
<sequence length="98" mass="10680">MQNAVFKALSHPARRQILALLRKGPQLAGDLAAEFDTSWPTMSRHLAVLKDAELVTAERQGNQILYRINTSVLEDAATALLGLIGRDDGDDPLKEAAE</sequence>
<dbReference type="NCBIfam" id="NF033789">
    <property type="entry name" value="repress_SdpR"/>
    <property type="match status" value="1"/>
</dbReference>
<dbReference type="eggNOG" id="COG0640">
    <property type="taxonomic scope" value="Bacteria"/>
</dbReference>
<dbReference type="PRINTS" id="PR00778">
    <property type="entry name" value="HTHARSR"/>
</dbReference>
<name>A0A059F749_9PROT</name>
<reference evidence="5 6" key="1">
    <citation type="journal article" date="2014" name="Antonie Van Leeuwenhoek">
        <title>Hyphomonas beringensis sp. nov. and Hyphomonas chukchiensis sp. nov., isolated from surface seawater of the Bering Sea and Chukchi Sea.</title>
        <authorList>
            <person name="Li C."/>
            <person name="Lai Q."/>
            <person name="Li G."/>
            <person name="Dong C."/>
            <person name="Wang J."/>
            <person name="Liao Y."/>
            <person name="Shao Z."/>
        </authorList>
    </citation>
    <scope>NUCLEOTIDE SEQUENCE [LARGE SCALE GENOMIC DNA]</scope>
    <source>
        <strain evidence="5 6">VP2</strain>
    </source>
</reference>
<dbReference type="InterPro" id="IPR001845">
    <property type="entry name" value="HTH_ArsR_DNA-bd_dom"/>
</dbReference>
<dbReference type="RefSeq" id="WP_035584412.1">
    <property type="nucleotide sequence ID" value="NZ_ARYJ01000016.1"/>
</dbReference>
<keyword evidence="6" id="KW-1185">Reference proteome</keyword>
<dbReference type="EMBL" id="ARYJ01000016">
    <property type="protein sequence ID" value="KCZ83898.1"/>
    <property type="molecule type" value="Genomic_DNA"/>
</dbReference>
<dbReference type="Pfam" id="PF12840">
    <property type="entry name" value="HTH_20"/>
    <property type="match status" value="1"/>
</dbReference>
<feature type="domain" description="HTH arsR-type" evidence="4">
    <location>
        <begin position="1"/>
        <end position="88"/>
    </location>
</feature>
<dbReference type="SMART" id="SM00418">
    <property type="entry name" value="HTH_ARSR"/>
    <property type="match status" value="1"/>
</dbReference>
<evidence type="ECO:0000256" key="1">
    <source>
        <dbReference type="ARBA" id="ARBA00023015"/>
    </source>
</evidence>
<dbReference type="Gene3D" id="1.10.10.10">
    <property type="entry name" value="Winged helix-like DNA-binding domain superfamily/Winged helix DNA-binding domain"/>
    <property type="match status" value="1"/>
</dbReference>
<dbReference type="InterPro" id="IPR011991">
    <property type="entry name" value="ArsR-like_HTH"/>
</dbReference>
<dbReference type="STRING" id="1280952.HJA_16445"/>
<organism evidence="5 6">
    <name type="scientific">Hyphomonas jannaschiana VP2</name>
    <dbReference type="NCBI Taxonomy" id="1280952"/>
    <lineage>
        <taxon>Bacteria</taxon>
        <taxon>Pseudomonadati</taxon>
        <taxon>Pseudomonadota</taxon>
        <taxon>Alphaproteobacteria</taxon>
        <taxon>Hyphomonadales</taxon>
        <taxon>Hyphomonadaceae</taxon>
        <taxon>Hyphomonas</taxon>
    </lineage>
</organism>
<evidence type="ECO:0000256" key="3">
    <source>
        <dbReference type="ARBA" id="ARBA00023163"/>
    </source>
</evidence>
<comment type="caution">
    <text evidence="5">The sequence shown here is derived from an EMBL/GenBank/DDBJ whole genome shotgun (WGS) entry which is preliminary data.</text>
</comment>
<dbReference type="InterPro" id="IPR036390">
    <property type="entry name" value="WH_DNA-bd_sf"/>
</dbReference>
<dbReference type="CDD" id="cd00090">
    <property type="entry name" value="HTH_ARSR"/>
    <property type="match status" value="1"/>
</dbReference>
<dbReference type="PANTHER" id="PTHR33154">
    <property type="entry name" value="TRANSCRIPTIONAL REGULATOR, ARSR FAMILY"/>
    <property type="match status" value="1"/>
</dbReference>
<dbReference type="PATRIC" id="fig|1280952.3.peg.3292"/>
<keyword evidence="2" id="KW-0238">DNA-binding</keyword>
<dbReference type="SUPFAM" id="SSF46785">
    <property type="entry name" value="Winged helix' DNA-binding domain"/>
    <property type="match status" value="1"/>
</dbReference>
<accession>A0A059F749</accession>
<dbReference type="OrthoDB" id="9790747at2"/>
<dbReference type="GO" id="GO:0003677">
    <property type="term" value="F:DNA binding"/>
    <property type="evidence" value="ECO:0007669"/>
    <property type="project" value="UniProtKB-KW"/>
</dbReference>
<dbReference type="PROSITE" id="PS50987">
    <property type="entry name" value="HTH_ARSR_2"/>
    <property type="match status" value="1"/>
</dbReference>
<keyword evidence="1" id="KW-0805">Transcription regulation</keyword>
<dbReference type="InterPro" id="IPR051081">
    <property type="entry name" value="HTH_MetalResp_TranReg"/>
</dbReference>
<evidence type="ECO:0000313" key="6">
    <source>
        <dbReference type="Proteomes" id="UP000024816"/>
    </source>
</evidence>
<keyword evidence="3" id="KW-0804">Transcription</keyword>
<dbReference type="Proteomes" id="UP000024816">
    <property type="component" value="Unassembled WGS sequence"/>
</dbReference>
<proteinExistence type="predicted"/>
<evidence type="ECO:0000313" key="5">
    <source>
        <dbReference type="EMBL" id="KCZ83898.1"/>
    </source>
</evidence>
<dbReference type="NCBIfam" id="NF033788">
    <property type="entry name" value="HTH_metalloreg"/>
    <property type="match status" value="1"/>
</dbReference>
<evidence type="ECO:0000259" key="4">
    <source>
        <dbReference type="PROSITE" id="PS50987"/>
    </source>
</evidence>
<dbReference type="PANTHER" id="PTHR33154:SF33">
    <property type="entry name" value="TRANSCRIPTIONAL REPRESSOR SDPR"/>
    <property type="match status" value="1"/>
</dbReference>